<proteinExistence type="predicted"/>
<gene>
    <name evidence="1" type="ORF">UFOPK3770_01201</name>
</gene>
<name>A0A6J5ZQP8_9ZZZZ</name>
<reference evidence="1" key="1">
    <citation type="submission" date="2020-05" db="EMBL/GenBank/DDBJ databases">
        <authorList>
            <person name="Chiriac C."/>
            <person name="Salcher M."/>
            <person name="Ghai R."/>
            <person name="Kavagutti S V."/>
        </authorList>
    </citation>
    <scope>NUCLEOTIDE SEQUENCE</scope>
</reference>
<accession>A0A6J5ZQP8</accession>
<dbReference type="EMBL" id="CAESAJ010000171">
    <property type="protein sequence ID" value="CAB4343642.1"/>
    <property type="molecule type" value="Genomic_DNA"/>
</dbReference>
<protein>
    <submittedName>
        <fullName evidence="1">Unannotated protein</fullName>
    </submittedName>
</protein>
<organism evidence="1">
    <name type="scientific">freshwater metagenome</name>
    <dbReference type="NCBI Taxonomy" id="449393"/>
    <lineage>
        <taxon>unclassified sequences</taxon>
        <taxon>metagenomes</taxon>
        <taxon>ecological metagenomes</taxon>
    </lineage>
</organism>
<dbReference type="AlphaFoldDB" id="A0A6J5ZQP8"/>
<sequence>MPASSWGRWINPMSISLRAYLQQYPLIKNQQTEILGLRSVPSQRFMTTYVCFMHVQVSRTAQIVVESSAVNHHNKSLIEFLKSPKVLDSKSLLLLFGNAKVNTLKCFAPFKLKVFPEFELMAPYMAWKIHLSLKSKKSTQSMWSLIGCQ</sequence>
<evidence type="ECO:0000313" key="1">
    <source>
        <dbReference type="EMBL" id="CAB4343642.1"/>
    </source>
</evidence>